<gene>
    <name evidence="2" type="ORF">QTH91_00745</name>
</gene>
<evidence type="ECO:0000313" key="2">
    <source>
        <dbReference type="EMBL" id="MDM0042996.1"/>
    </source>
</evidence>
<keyword evidence="1" id="KW-0472">Membrane</keyword>
<accession>A0ABT7N4X7</accession>
<name>A0ABT7N4X7_9BURK</name>
<organism evidence="2 3">
    <name type="scientific">Variovorax dokdonensis</name>
    <dbReference type="NCBI Taxonomy" id="344883"/>
    <lineage>
        <taxon>Bacteria</taxon>
        <taxon>Pseudomonadati</taxon>
        <taxon>Pseudomonadota</taxon>
        <taxon>Betaproteobacteria</taxon>
        <taxon>Burkholderiales</taxon>
        <taxon>Comamonadaceae</taxon>
        <taxon>Variovorax</taxon>
    </lineage>
</organism>
<evidence type="ECO:0000313" key="3">
    <source>
        <dbReference type="Proteomes" id="UP001174908"/>
    </source>
</evidence>
<feature type="transmembrane region" description="Helical" evidence="1">
    <location>
        <begin position="6"/>
        <end position="23"/>
    </location>
</feature>
<reference evidence="2" key="1">
    <citation type="submission" date="2023-06" db="EMBL/GenBank/DDBJ databases">
        <authorList>
            <person name="Jiang Y."/>
            <person name="Liu Q."/>
        </authorList>
    </citation>
    <scope>NUCLEOTIDE SEQUENCE</scope>
    <source>
        <strain evidence="2">CGMCC 1.12089</strain>
    </source>
</reference>
<dbReference type="RefSeq" id="WP_286658123.1">
    <property type="nucleotide sequence ID" value="NZ_JASZYV010000001.1"/>
</dbReference>
<keyword evidence="1" id="KW-1133">Transmembrane helix</keyword>
<keyword evidence="3" id="KW-1185">Reference proteome</keyword>
<dbReference type="EMBL" id="JASZYV010000001">
    <property type="protein sequence ID" value="MDM0042996.1"/>
    <property type="molecule type" value="Genomic_DNA"/>
</dbReference>
<comment type="caution">
    <text evidence="2">The sequence shown here is derived from an EMBL/GenBank/DDBJ whole genome shotgun (WGS) entry which is preliminary data.</text>
</comment>
<evidence type="ECO:0000256" key="1">
    <source>
        <dbReference type="SAM" id="Phobius"/>
    </source>
</evidence>
<protein>
    <submittedName>
        <fullName evidence="2">Uncharacterized protein</fullName>
    </submittedName>
</protein>
<keyword evidence="1" id="KW-0812">Transmembrane</keyword>
<sequence length="46" mass="4920">MWKIGIGFVAFVALCLFVIMKAGDKIDMGGEKHSGDMHATEPAPAK</sequence>
<dbReference type="Proteomes" id="UP001174908">
    <property type="component" value="Unassembled WGS sequence"/>
</dbReference>
<proteinExistence type="predicted"/>